<sequence length="863" mass="93595">MRPSDYEPYCHADPVFYDDPAVRDDSGELYPPATAPVPHGFSRSRDGVWVYLHPDGTTLPDQGWKVHVSAALDEAEQVIDTVLAHCRDRRISVKFLAGPEIVLKANAKYAPRGASGKLLTLYPRDETELHRLLTDLEPLLKNHRGPYVLSDLRWRDSVLYVRYGAFRQLYCLDEQGRTVSALRDATGALVPDRRRPVFSVPSWVTIPPFLAEQVRTRAQQHNAPDDFPYTIERALHFSNGGGVYKARDRRDGRTVVLREARPMAGLDQHGTDAVQRLHRERDMLQRLAGLDFVPRLHDHLTVWEHEYLVEEFIEGEKLERFLFTGRHPLLTADADAAAIAEHTTLATDFADQLAAMLRTLHERGVAFGDLHPGNIMVRPDGRLALVDFELAFDLEDGQPPAFGAPGFISPAARAGRAVDTYALACLRLFLFLPLTFLIELDSGKAADLAHAAARRFDLPPHWAKQLLADLAAATGGTLPPGRLETPGGCATTDLPDPTTPGGLCHLLTDLADGILAAATPHRTDRLYPGDPEQFARQGVDLAHGAAGVVYALATTGHTVPDDHLDWLLRATRNPKAVRPGLFDGLHGTALALDAAGRTADARDVLERALHLTDTRDGLGVLGPDLASGLAGIGLGLLHFAHRHTDPDLTRRARTLAERLTRPDAPAPTRTGLLHGATGTALFLTRLYEHTGEPHWLTAAEHALARDLATARLDASGLLLNHDDRASAYLANGSAGAALAARALARHRPDDTELADTVEQLEKACAAEFVLMPGLFEGRAGLITALAASASPAARAQAGRQIARLSWHLVRHQGRAAVPGHQLFRLSTDLATGSAGLLLTLHAASHGTGTALPLLDHRGAAAPR</sequence>
<dbReference type="Gene3D" id="1.10.510.10">
    <property type="entry name" value="Transferase(Phosphotransferase) domain 1"/>
    <property type="match status" value="1"/>
</dbReference>
<dbReference type="EC" id="2.7.11.1" evidence="1"/>
<keyword evidence="3" id="KW-0808">Transferase</keyword>
<evidence type="ECO:0000256" key="1">
    <source>
        <dbReference type="ARBA" id="ARBA00012513"/>
    </source>
</evidence>
<dbReference type="GO" id="GO:0005524">
    <property type="term" value="F:ATP binding"/>
    <property type="evidence" value="ECO:0007669"/>
    <property type="project" value="UniProtKB-KW"/>
</dbReference>
<evidence type="ECO:0000313" key="8">
    <source>
        <dbReference type="EMBL" id="XDQ83681.1"/>
    </source>
</evidence>
<dbReference type="InterPro" id="IPR058053">
    <property type="entry name" value="RamC_C"/>
</dbReference>
<dbReference type="RefSeq" id="WP_369185754.1">
    <property type="nucleotide sequence ID" value="NZ_CP163445.1"/>
</dbReference>
<reference evidence="8" key="1">
    <citation type="submission" date="2024-07" db="EMBL/GenBank/DDBJ databases">
        <authorList>
            <person name="Yu S.T."/>
        </authorList>
    </citation>
    <scope>NUCLEOTIDE SEQUENCE</scope>
    <source>
        <strain evidence="8">Y1</strain>
    </source>
</reference>
<keyword evidence="4" id="KW-0547">Nucleotide-binding</keyword>
<dbReference type="NCBIfam" id="NF038151">
    <property type="entry name" value="lanthi_synth_III"/>
    <property type="match status" value="1"/>
</dbReference>
<name>A0AB39TWZ6_9ACTN</name>
<dbReference type="EMBL" id="CP163445">
    <property type="protein sequence ID" value="XDQ83681.1"/>
    <property type="molecule type" value="Genomic_DNA"/>
</dbReference>
<keyword evidence="5" id="KW-0418">Kinase</keyword>
<dbReference type="Pfam" id="PF25816">
    <property type="entry name" value="RamC_N"/>
    <property type="match status" value="1"/>
</dbReference>
<dbReference type="InterPro" id="IPR053524">
    <property type="entry name" value="Aerial_hyphae_peptide-synth"/>
</dbReference>
<dbReference type="PROSITE" id="PS50011">
    <property type="entry name" value="PROTEIN_KINASE_DOM"/>
    <property type="match status" value="1"/>
</dbReference>
<dbReference type="CDD" id="cd04791">
    <property type="entry name" value="LanC_SerThrkinase"/>
    <property type="match status" value="1"/>
</dbReference>
<dbReference type="Gene3D" id="1.50.10.20">
    <property type="match status" value="1"/>
</dbReference>
<organism evidence="8">
    <name type="scientific">Streptomyces sp. Y1</name>
    <dbReference type="NCBI Taxonomy" id="3238634"/>
    <lineage>
        <taxon>Bacteria</taxon>
        <taxon>Bacillati</taxon>
        <taxon>Actinomycetota</taxon>
        <taxon>Actinomycetes</taxon>
        <taxon>Kitasatosporales</taxon>
        <taxon>Streptomycetaceae</taxon>
        <taxon>Streptomyces</taxon>
    </lineage>
</organism>
<dbReference type="InterPro" id="IPR007822">
    <property type="entry name" value="LANC-like"/>
</dbReference>
<dbReference type="SUPFAM" id="SSF158745">
    <property type="entry name" value="LanC-like"/>
    <property type="match status" value="1"/>
</dbReference>
<dbReference type="GO" id="GO:0004674">
    <property type="term" value="F:protein serine/threonine kinase activity"/>
    <property type="evidence" value="ECO:0007669"/>
    <property type="project" value="UniProtKB-KW"/>
</dbReference>
<dbReference type="GO" id="GO:0031179">
    <property type="term" value="P:peptide modification"/>
    <property type="evidence" value="ECO:0007669"/>
    <property type="project" value="InterPro"/>
</dbReference>
<evidence type="ECO:0000256" key="6">
    <source>
        <dbReference type="ARBA" id="ARBA00022840"/>
    </source>
</evidence>
<evidence type="ECO:0000256" key="3">
    <source>
        <dbReference type="ARBA" id="ARBA00022679"/>
    </source>
</evidence>
<dbReference type="SMART" id="SM00220">
    <property type="entry name" value="S_TKc"/>
    <property type="match status" value="1"/>
</dbReference>
<accession>A0AB39TWZ6</accession>
<dbReference type="SMART" id="SM01260">
    <property type="entry name" value="LANC_like"/>
    <property type="match status" value="1"/>
</dbReference>
<dbReference type="SUPFAM" id="SSF56112">
    <property type="entry name" value="Protein kinase-like (PK-like)"/>
    <property type="match status" value="1"/>
</dbReference>
<evidence type="ECO:0000256" key="5">
    <source>
        <dbReference type="ARBA" id="ARBA00022777"/>
    </source>
</evidence>
<dbReference type="PANTHER" id="PTHR43289:SF6">
    <property type="entry name" value="SERINE_THREONINE-PROTEIN KINASE NEKL-3"/>
    <property type="match status" value="1"/>
</dbReference>
<dbReference type="Pfam" id="PF00069">
    <property type="entry name" value="Pkinase"/>
    <property type="match status" value="1"/>
</dbReference>
<keyword evidence="6" id="KW-0067">ATP-binding</keyword>
<dbReference type="InterPro" id="IPR011009">
    <property type="entry name" value="Kinase-like_dom_sf"/>
</dbReference>
<dbReference type="Pfam" id="PF05147">
    <property type="entry name" value="LANC_like"/>
    <property type="match status" value="2"/>
</dbReference>
<evidence type="ECO:0000256" key="2">
    <source>
        <dbReference type="ARBA" id="ARBA00022527"/>
    </source>
</evidence>
<gene>
    <name evidence="8" type="primary">lanKC</name>
    <name evidence="8" type="ORF">AB2U05_36830</name>
</gene>
<dbReference type="Gene3D" id="3.30.200.20">
    <property type="entry name" value="Phosphorylase Kinase, domain 1"/>
    <property type="match status" value="1"/>
</dbReference>
<protein>
    <recommendedName>
        <fullName evidence="1">non-specific serine/threonine protein kinase</fullName>
        <ecNumber evidence="1">2.7.11.1</ecNumber>
    </recommendedName>
</protein>
<feature type="domain" description="Protein kinase" evidence="7">
    <location>
        <begin position="229"/>
        <end position="499"/>
    </location>
</feature>
<dbReference type="PANTHER" id="PTHR43289">
    <property type="entry name" value="MITOGEN-ACTIVATED PROTEIN KINASE KINASE KINASE 20-RELATED"/>
    <property type="match status" value="1"/>
</dbReference>
<evidence type="ECO:0000256" key="4">
    <source>
        <dbReference type="ARBA" id="ARBA00022741"/>
    </source>
</evidence>
<dbReference type="InterPro" id="IPR057929">
    <property type="entry name" value="RamC_N"/>
</dbReference>
<dbReference type="AlphaFoldDB" id="A0AB39TWZ6"/>
<proteinExistence type="predicted"/>
<evidence type="ECO:0000259" key="7">
    <source>
        <dbReference type="PROSITE" id="PS50011"/>
    </source>
</evidence>
<keyword evidence="2" id="KW-0723">Serine/threonine-protein kinase</keyword>
<dbReference type="InterPro" id="IPR000719">
    <property type="entry name" value="Prot_kinase_dom"/>
</dbReference>